<gene>
    <name evidence="6" type="ORF">D7I44_05635</name>
</gene>
<dbReference type="Gene3D" id="2.60.120.260">
    <property type="entry name" value="Galactose-binding domain-like"/>
    <property type="match status" value="1"/>
</dbReference>
<proteinExistence type="predicted"/>
<dbReference type="KEGG" id="gry:D7I44_05635"/>
<keyword evidence="4" id="KW-0732">Signal</keyword>
<feature type="region of interest" description="Disordered" evidence="3">
    <location>
        <begin position="113"/>
        <end position="132"/>
    </location>
</feature>
<keyword evidence="2" id="KW-0119">Carbohydrate metabolism</keyword>
<sequence length="1827" mass="191146">MLRSKVGRKAPKMRIRVAMRASAAAVVALVGVPLASRADATDPVTVNVNGADIASAARNVNGLTFKGFGILSGNSTSALLLDYKSQHPDQYWQLIETLFGGTHPIMNTVKIEMGDDRNSSTGPEASTMRTRDEYPNVEREPGFQLAADAQKVATGKIQISILRWSRPAWVTDDQDQYIWFKNTVLAAYRQYGIMVDSINPDTNETGSPNAQLYKDFSGWLRTDTKGYEGATATDPNNGFASAEEEQLFHSIKTIAADTVGTPPVAFDNQLTSSTDSSLRDAVDVVGFHYSSADDSNGNLKKLAQTYDKEIWNSEGQSTFSSSADRPNNNTSDEEGGTGTQFGGVNSALEMANWITTGFAASNRTLSIFQPAIGSFYDGFQYSSKELVSARDPWSGWIYYDGGLAVLEQFTQFATLGWENSDNTAGIWRAIPQASGSQLGTGNPPSGARQGGASYTTLAAPDASDFSTVMVNDSKFTKTYRITTNGLNLGDDKTMELWETRAADDGEAYDANYVRPVDEISPAADGSYTVTVKPWSTLTATTLDHAVKGPDGALTARAGYGDTLPTSKEYTDADGARDVLDTDSTGNRNGVTDDDFLYADDFDYSEEGDVKTYDPATGTLVDSGESFLNSRGSEPKPAGTPSVQNEDNGAIPRYTDDTNGAFESVATSDAAHGRVLRQQVGPGMIGGAWNSGDPETTIGDSRWANYTVSTDVQFEATGTGEYATVGAREQGGTANGESVSVAELKVDPTGAWTFQRYGTPIASGTASSIPATAFKTGAGVWNNIAVKVAGPVYAAYLNGVQIAAYTDASPQATGRIQLGSSFNFVDFDNLKVTTVPGYTPYETTLIDGMHQTSWENNSVPVLQFDSGWNNTNGQGMYEYQRTSATSTRKGASMTYTFTGTGLDIIGTNSGKPTLDVSVDGADIERSAPTLSAGSERTAFTLRGLKNGPHTVVLTTATADPFNVDAVGVITANADSTKVDTSGLAAAVNHADALDQTDYSTDSWAQLALALTDARAAVADPSGFGLDAEGAAAIATRLASAVDALVPKDVSADVTDVGTVAITAPDRKLPTSLTIDGTSMAVTWSASGLATAKTAAELTTFVATGQTSDRLPSGVYQRFTATVLVTPGDLTYFIDSGSSGATAGSEYSAVAAAFPELRNATSDQKWDGKTSGTTWGYSSPSTTIAAGSPQDWGSSYLGADYNKPITYHLTLPAGSYNVVGVQAPRAGLTTNIYSKVTVGNASTTKSAVSTGSATPVAQQITLDAASVVNLEFGTTGTSGYNARLALVYVQVVPRNVGVQGALGVKDDLPDTVKVNGTDEPVIWDADSAAQARTELAELTVTGRLSDTNAPVVASYEVIPQGLAYFIDSGTGGVDSPEYAAVKAAVPTLRNDKVDQASTAEDQWGYVADGMETKAGTDINDKYSTGLYQDTTKLEYHLPLDAGTYTLTGGFTEWWGLNRTMNQTVSVGGTELAKGNIPLSGSSTPLTAGLTFTLAAPATVDYVVTNEGAGSQLPVISWLAVADVTLPGAPGNVTATATGDTSIKVTWDAPSPTGLGFSGYRVYDGDGTTPVCETASTQCSITGLNLGSTHTYRVSGVNQVGEGALSVATAPIVLPEVPSNDGALASPAQGILSSNNGWDTGLQDGDFQITMNMWWGVNGSLFKLYQNGGLVKSVRLSMATPSAQKAVVDISGLKNGTYTFTGALVNSKGTTATTPLTVTVTDANPGVPVLSSDNWDNDGTYEISANLWWGTNATSYTFLENGVEVSSGKLTAATPGAQTAVLAVTNKAVGTYIYTVEFTNAAGTTVSSPLTVNVLTGSGPAAVGHGLKMS</sequence>
<dbReference type="SUPFAM" id="SSF51445">
    <property type="entry name" value="(Trans)glycosidases"/>
    <property type="match status" value="1"/>
</dbReference>
<dbReference type="GO" id="GO:0005764">
    <property type="term" value="C:lysosome"/>
    <property type="evidence" value="ECO:0007669"/>
    <property type="project" value="TreeGrafter"/>
</dbReference>
<keyword evidence="2" id="KW-0624">Polysaccharide degradation</keyword>
<dbReference type="PANTHER" id="PTHR15172:SF1">
    <property type="entry name" value="GALACTOCEREBROSIDASE"/>
    <property type="match status" value="1"/>
</dbReference>
<feature type="compositionally biased region" description="Polar residues" evidence="3">
    <location>
        <begin position="119"/>
        <end position="128"/>
    </location>
</feature>
<evidence type="ECO:0000259" key="5">
    <source>
        <dbReference type="PROSITE" id="PS50853"/>
    </source>
</evidence>
<evidence type="ECO:0000313" key="6">
    <source>
        <dbReference type="EMBL" id="AYG03059.1"/>
    </source>
</evidence>
<dbReference type="InterPro" id="IPR013780">
    <property type="entry name" value="Glyco_hydro_b"/>
</dbReference>
<keyword evidence="7" id="KW-1185">Reference proteome</keyword>
<feature type="chain" id="PRO_5039357396" evidence="4">
    <location>
        <begin position="39"/>
        <end position="1827"/>
    </location>
</feature>
<dbReference type="Pfam" id="PF21708">
    <property type="entry name" value="Glyco_hydro_59_C"/>
    <property type="match status" value="1"/>
</dbReference>
<dbReference type="Pfam" id="PF00041">
    <property type="entry name" value="fn3"/>
    <property type="match status" value="1"/>
</dbReference>
<dbReference type="InterPro" id="IPR013783">
    <property type="entry name" value="Ig-like_fold"/>
</dbReference>
<organism evidence="6 7">
    <name type="scientific">Gryllotalpicola protaetiae</name>
    <dbReference type="NCBI Taxonomy" id="2419771"/>
    <lineage>
        <taxon>Bacteria</taxon>
        <taxon>Bacillati</taxon>
        <taxon>Actinomycetota</taxon>
        <taxon>Actinomycetes</taxon>
        <taxon>Micrococcales</taxon>
        <taxon>Microbacteriaceae</taxon>
        <taxon>Gryllotalpicola</taxon>
    </lineage>
</organism>
<feature type="signal peptide" evidence="4">
    <location>
        <begin position="1"/>
        <end position="38"/>
    </location>
</feature>
<name>A0A387BPL4_9MICO</name>
<dbReference type="Gene3D" id="2.60.120.560">
    <property type="entry name" value="Exo-inulinase, domain 1"/>
    <property type="match status" value="1"/>
</dbReference>
<dbReference type="InterPro" id="IPR003961">
    <property type="entry name" value="FN3_dom"/>
</dbReference>
<feature type="region of interest" description="Disordered" evidence="3">
    <location>
        <begin position="315"/>
        <end position="339"/>
    </location>
</feature>
<dbReference type="InterPro" id="IPR036116">
    <property type="entry name" value="FN3_sf"/>
</dbReference>
<dbReference type="Pfam" id="PF02057">
    <property type="entry name" value="Glyco_hydro_59"/>
    <property type="match status" value="1"/>
</dbReference>
<dbReference type="InterPro" id="IPR049161">
    <property type="entry name" value="GH59_cat"/>
</dbReference>
<dbReference type="CDD" id="cd00063">
    <property type="entry name" value="FN3"/>
    <property type="match status" value="1"/>
</dbReference>
<keyword evidence="1" id="KW-0326">Glycosidase</keyword>
<dbReference type="InterPro" id="IPR017853">
    <property type="entry name" value="GH"/>
</dbReference>
<dbReference type="SUPFAM" id="SSF81296">
    <property type="entry name" value="E set domains"/>
    <property type="match status" value="2"/>
</dbReference>
<dbReference type="GO" id="GO:0016020">
    <property type="term" value="C:membrane"/>
    <property type="evidence" value="ECO:0007669"/>
    <property type="project" value="GOC"/>
</dbReference>
<dbReference type="SMART" id="SM00060">
    <property type="entry name" value="FN3"/>
    <property type="match status" value="1"/>
</dbReference>
<evidence type="ECO:0000256" key="4">
    <source>
        <dbReference type="SAM" id="SignalP"/>
    </source>
</evidence>
<dbReference type="Gene3D" id="2.60.40.1180">
    <property type="entry name" value="Golgi alpha-mannosidase II"/>
    <property type="match status" value="1"/>
</dbReference>
<dbReference type="EMBL" id="CP032624">
    <property type="protein sequence ID" value="AYG03059.1"/>
    <property type="molecule type" value="Genomic_DNA"/>
</dbReference>
<reference evidence="6 7" key="1">
    <citation type="submission" date="2018-09" db="EMBL/GenBank/DDBJ databases">
        <title>Genome sequencing of strain 2DFW10M-5.</title>
        <authorList>
            <person name="Heo J."/>
            <person name="Kim S.-J."/>
            <person name="Kwon S.-W."/>
        </authorList>
    </citation>
    <scope>NUCLEOTIDE SEQUENCE [LARGE SCALE GENOMIC DNA]</scope>
    <source>
        <strain evidence="6 7">2DFW10M-5</strain>
    </source>
</reference>
<feature type="region of interest" description="Disordered" evidence="3">
    <location>
        <begin position="557"/>
        <end position="594"/>
    </location>
</feature>
<dbReference type="Gene3D" id="3.20.20.80">
    <property type="entry name" value="Glycosidases"/>
    <property type="match status" value="1"/>
</dbReference>
<dbReference type="GO" id="GO:0000272">
    <property type="term" value="P:polysaccharide catabolic process"/>
    <property type="evidence" value="ECO:0007669"/>
    <property type="project" value="UniProtKB-KW"/>
</dbReference>
<feature type="region of interest" description="Disordered" evidence="3">
    <location>
        <begin position="606"/>
        <end position="652"/>
    </location>
</feature>
<dbReference type="InterPro" id="IPR049162">
    <property type="entry name" value="GH59_C"/>
</dbReference>
<dbReference type="SUPFAM" id="SSF49265">
    <property type="entry name" value="Fibronectin type III"/>
    <property type="match status" value="1"/>
</dbReference>
<accession>A0A387BPL4</accession>
<dbReference type="GO" id="GO:0004336">
    <property type="term" value="F:galactosylceramidase activity"/>
    <property type="evidence" value="ECO:0007669"/>
    <property type="project" value="InterPro"/>
</dbReference>
<dbReference type="OrthoDB" id="9802318at2"/>
<protein>
    <submittedName>
        <fullName evidence="6">DUF1080 domain-containing protein</fullName>
    </submittedName>
</protein>
<dbReference type="PROSITE" id="PS50853">
    <property type="entry name" value="FN3"/>
    <property type="match status" value="1"/>
</dbReference>
<dbReference type="Proteomes" id="UP000275069">
    <property type="component" value="Chromosome"/>
</dbReference>
<feature type="compositionally biased region" description="Polar residues" evidence="3">
    <location>
        <begin position="315"/>
        <end position="330"/>
    </location>
</feature>
<dbReference type="InterPro" id="IPR001286">
    <property type="entry name" value="Glyco_hydro_59"/>
</dbReference>
<dbReference type="InterPro" id="IPR014756">
    <property type="entry name" value="Ig_E-set"/>
</dbReference>
<dbReference type="GO" id="GO:0006683">
    <property type="term" value="P:galactosylceramide catabolic process"/>
    <property type="evidence" value="ECO:0007669"/>
    <property type="project" value="InterPro"/>
</dbReference>
<evidence type="ECO:0000313" key="7">
    <source>
        <dbReference type="Proteomes" id="UP000275069"/>
    </source>
</evidence>
<dbReference type="Gene3D" id="2.60.40.10">
    <property type="entry name" value="Immunoglobulins"/>
    <property type="match status" value="3"/>
</dbReference>
<evidence type="ECO:0000256" key="3">
    <source>
        <dbReference type="SAM" id="MobiDB-lite"/>
    </source>
</evidence>
<keyword evidence="1" id="KW-0378">Hydrolase</keyword>
<feature type="domain" description="Fibronectin type-III" evidence="5">
    <location>
        <begin position="1526"/>
        <end position="1614"/>
    </location>
</feature>
<dbReference type="Gene3D" id="1.20.1270.70">
    <property type="entry name" value="Designed single chain three-helix bundle"/>
    <property type="match status" value="1"/>
</dbReference>
<feature type="compositionally biased region" description="Basic and acidic residues" evidence="3">
    <location>
        <begin position="568"/>
        <end position="579"/>
    </location>
</feature>
<evidence type="ECO:0000256" key="1">
    <source>
        <dbReference type="ARBA" id="ARBA00023295"/>
    </source>
</evidence>
<dbReference type="PANTHER" id="PTHR15172">
    <property type="entry name" value="GALACTOCEREBROSIDASE"/>
    <property type="match status" value="1"/>
</dbReference>
<evidence type="ECO:0000256" key="2">
    <source>
        <dbReference type="ARBA" id="ARBA00023326"/>
    </source>
</evidence>